<evidence type="ECO:0000313" key="3">
    <source>
        <dbReference type="Proteomes" id="UP000661507"/>
    </source>
</evidence>
<keyword evidence="3" id="KW-1185">Reference proteome</keyword>
<comment type="caution">
    <text evidence="2">The sequence shown here is derived from an EMBL/GenBank/DDBJ whole genome shotgun (WGS) entry which is preliminary data.</text>
</comment>
<dbReference type="EMBL" id="BMKW01000002">
    <property type="protein sequence ID" value="GGJ05947.1"/>
    <property type="molecule type" value="Genomic_DNA"/>
</dbReference>
<feature type="chain" id="PRO_5036744047" evidence="1">
    <location>
        <begin position="21"/>
        <end position="169"/>
    </location>
</feature>
<proteinExistence type="predicted"/>
<gene>
    <name evidence="2" type="ORF">GCM10011320_10920</name>
</gene>
<dbReference type="RefSeq" id="WP_188965895.1">
    <property type="nucleotide sequence ID" value="NZ_BMKW01000002.1"/>
</dbReference>
<name>A0A917K9L9_9PROT</name>
<evidence type="ECO:0000313" key="2">
    <source>
        <dbReference type="EMBL" id="GGJ05947.1"/>
    </source>
</evidence>
<dbReference type="Proteomes" id="UP000661507">
    <property type="component" value="Unassembled WGS sequence"/>
</dbReference>
<sequence>MRRLTLALVAALALVVPAKAQEVRNLASVNGWVAYLAQSANGPLCGMGTEANSQGRFLWIKVERLGPELHGFVQVGDRSWQVRDGVTGQIIIGIDRQRAELHYTGTNRPDMIEASYRGAFDNFINFVRAFALGNRMQVIFPGETVEPWGADLRGTRAVTDAFLACARRI</sequence>
<protein>
    <submittedName>
        <fullName evidence="2">Uncharacterized protein</fullName>
    </submittedName>
</protein>
<keyword evidence="1" id="KW-0732">Signal</keyword>
<accession>A0A917K9L9</accession>
<reference evidence="2" key="1">
    <citation type="journal article" date="2014" name="Int. J. Syst. Evol. Microbiol.">
        <title>Complete genome sequence of Corynebacterium casei LMG S-19264T (=DSM 44701T), isolated from a smear-ripened cheese.</title>
        <authorList>
            <consortium name="US DOE Joint Genome Institute (JGI-PGF)"/>
            <person name="Walter F."/>
            <person name="Albersmeier A."/>
            <person name="Kalinowski J."/>
            <person name="Ruckert C."/>
        </authorList>
    </citation>
    <scope>NUCLEOTIDE SEQUENCE</scope>
    <source>
        <strain evidence="2">CGMCC 1.3617</strain>
    </source>
</reference>
<organism evidence="2 3">
    <name type="scientific">Neoroseomonas lacus</name>
    <dbReference type="NCBI Taxonomy" id="287609"/>
    <lineage>
        <taxon>Bacteria</taxon>
        <taxon>Pseudomonadati</taxon>
        <taxon>Pseudomonadota</taxon>
        <taxon>Alphaproteobacteria</taxon>
        <taxon>Acetobacterales</taxon>
        <taxon>Acetobacteraceae</taxon>
        <taxon>Neoroseomonas</taxon>
    </lineage>
</organism>
<evidence type="ECO:0000256" key="1">
    <source>
        <dbReference type="SAM" id="SignalP"/>
    </source>
</evidence>
<reference evidence="2" key="2">
    <citation type="submission" date="2020-09" db="EMBL/GenBank/DDBJ databases">
        <authorList>
            <person name="Sun Q."/>
            <person name="Zhou Y."/>
        </authorList>
    </citation>
    <scope>NUCLEOTIDE SEQUENCE</scope>
    <source>
        <strain evidence="2">CGMCC 1.3617</strain>
    </source>
</reference>
<feature type="signal peptide" evidence="1">
    <location>
        <begin position="1"/>
        <end position="20"/>
    </location>
</feature>
<dbReference type="AlphaFoldDB" id="A0A917K9L9"/>